<evidence type="ECO:0000313" key="4">
    <source>
        <dbReference type="Proteomes" id="UP000024635"/>
    </source>
</evidence>
<feature type="compositionally biased region" description="Basic and acidic residues" evidence="1">
    <location>
        <begin position="17"/>
        <end position="26"/>
    </location>
</feature>
<accession>A0A016WEH6</accession>
<protein>
    <submittedName>
        <fullName evidence="3">Uncharacterized protein</fullName>
    </submittedName>
</protein>
<comment type="caution">
    <text evidence="3">The sequence shown here is derived from an EMBL/GenBank/DDBJ whole genome shotgun (WGS) entry which is preliminary data.</text>
</comment>
<keyword evidence="4" id="KW-1185">Reference proteome</keyword>
<evidence type="ECO:0000256" key="1">
    <source>
        <dbReference type="SAM" id="MobiDB-lite"/>
    </source>
</evidence>
<sequence>MEIVQRYTTVRLYKRRREETAGRSWHEPSGGPVETTDRGPRLHETLAFATPKRPVITTYSIPLYICACPYYVPGSVLSIFVFRLSAVML</sequence>
<feature type="region of interest" description="Disordered" evidence="1">
    <location>
        <begin position="17"/>
        <end position="39"/>
    </location>
</feature>
<keyword evidence="2" id="KW-0472">Membrane</keyword>
<proteinExistence type="predicted"/>
<keyword evidence="2" id="KW-1133">Transmembrane helix</keyword>
<evidence type="ECO:0000256" key="2">
    <source>
        <dbReference type="SAM" id="Phobius"/>
    </source>
</evidence>
<dbReference type="EMBL" id="JARK01000351">
    <property type="protein sequence ID" value="EYC37996.1"/>
    <property type="molecule type" value="Genomic_DNA"/>
</dbReference>
<gene>
    <name evidence="3" type="primary">Acey_s0751.g2051</name>
    <name evidence="3" type="ORF">Y032_0751g2051</name>
</gene>
<evidence type="ECO:0000313" key="3">
    <source>
        <dbReference type="EMBL" id="EYC37996.1"/>
    </source>
</evidence>
<keyword evidence="2" id="KW-0812">Transmembrane</keyword>
<reference evidence="4" key="1">
    <citation type="journal article" date="2015" name="Nat. Genet.">
        <title>The genome and transcriptome of the zoonotic hookworm Ancylostoma ceylanicum identify infection-specific gene families.</title>
        <authorList>
            <person name="Schwarz E.M."/>
            <person name="Hu Y."/>
            <person name="Antoshechkin I."/>
            <person name="Miller M.M."/>
            <person name="Sternberg P.W."/>
            <person name="Aroian R.V."/>
        </authorList>
    </citation>
    <scope>NUCLEOTIDE SEQUENCE</scope>
    <source>
        <strain evidence="4">HY135</strain>
    </source>
</reference>
<organism evidence="3 4">
    <name type="scientific">Ancylostoma ceylanicum</name>
    <dbReference type="NCBI Taxonomy" id="53326"/>
    <lineage>
        <taxon>Eukaryota</taxon>
        <taxon>Metazoa</taxon>
        <taxon>Ecdysozoa</taxon>
        <taxon>Nematoda</taxon>
        <taxon>Chromadorea</taxon>
        <taxon>Rhabditida</taxon>
        <taxon>Rhabditina</taxon>
        <taxon>Rhabditomorpha</taxon>
        <taxon>Strongyloidea</taxon>
        <taxon>Ancylostomatidae</taxon>
        <taxon>Ancylostomatinae</taxon>
        <taxon>Ancylostoma</taxon>
    </lineage>
</organism>
<dbReference type="Proteomes" id="UP000024635">
    <property type="component" value="Unassembled WGS sequence"/>
</dbReference>
<name>A0A016WEH6_9BILA</name>
<feature type="transmembrane region" description="Helical" evidence="2">
    <location>
        <begin position="61"/>
        <end position="82"/>
    </location>
</feature>
<dbReference type="AlphaFoldDB" id="A0A016WEH6"/>